<evidence type="ECO:0000313" key="1">
    <source>
        <dbReference type="EMBL" id="CAK9012603.1"/>
    </source>
</evidence>
<dbReference type="Gene3D" id="2.115.10.20">
    <property type="entry name" value="Glycosyl hydrolase domain, family 43"/>
    <property type="match status" value="1"/>
</dbReference>
<name>A0ABP0JEF8_9DINO</name>
<evidence type="ECO:0000313" key="2">
    <source>
        <dbReference type="Proteomes" id="UP001642464"/>
    </source>
</evidence>
<gene>
    <name evidence="1" type="ORF">SCF082_LOCUS11573</name>
</gene>
<dbReference type="EMBL" id="CAXAMM010006869">
    <property type="protein sequence ID" value="CAK9012603.1"/>
    <property type="molecule type" value="Genomic_DNA"/>
</dbReference>
<dbReference type="InterPro" id="IPR023296">
    <property type="entry name" value="Glyco_hydro_beta-prop_sf"/>
</dbReference>
<proteinExistence type="predicted"/>
<sequence length="286" mass="31160">MGCALCRRRRSARVCDGQLSLSTWTQQMAAVANPPDERPGGHLNWQKAQSSRSPVQDFVINPLLQPPSGETWVSSPSVLEIDGYVHLWVSISAGIVHFVSTNGLSDWRVVELTVDSPGASGPCVCWAEEGSVVYLFYEQADRTGSFHSVKVKCISARLPSAAFSAGDWLWSSEAEVLEPELEWEKVQIARVGHPFVIYSSFRDQWLLFYSASVSRRDSKNLGAGPLYVGVAAAGEVQGPYRRVLEKKPMMGTADGSPQVVGAGSFKMIKGFDDLKFDDEAGIGGES</sequence>
<keyword evidence="2" id="KW-1185">Reference proteome</keyword>
<dbReference type="Proteomes" id="UP001642464">
    <property type="component" value="Unassembled WGS sequence"/>
</dbReference>
<dbReference type="SUPFAM" id="SSF75005">
    <property type="entry name" value="Arabinanase/levansucrase/invertase"/>
    <property type="match status" value="1"/>
</dbReference>
<reference evidence="1 2" key="1">
    <citation type="submission" date="2024-02" db="EMBL/GenBank/DDBJ databases">
        <authorList>
            <person name="Chen Y."/>
            <person name="Shah S."/>
            <person name="Dougan E. K."/>
            <person name="Thang M."/>
            <person name="Chan C."/>
        </authorList>
    </citation>
    <scope>NUCLEOTIDE SEQUENCE [LARGE SCALE GENOMIC DNA]</scope>
</reference>
<comment type="caution">
    <text evidence="1">The sequence shown here is derived from an EMBL/GenBank/DDBJ whole genome shotgun (WGS) entry which is preliminary data.</text>
</comment>
<protein>
    <submittedName>
        <fullName evidence="1">1</fullName>
    </submittedName>
</protein>
<accession>A0ABP0JEF8</accession>
<organism evidence="1 2">
    <name type="scientific">Durusdinium trenchii</name>
    <dbReference type="NCBI Taxonomy" id="1381693"/>
    <lineage>
        <taxon>Eukaryota</taxon>
        <taxon>Sar</taxon>
        <taxon>Alveolata</taxon>
        <taxon>Dinophyceae</taxon>
        <taxon>Suessiales</taxon>
        <taxon>Symbiodiniaceae</taxon>
        <taxon>Durusdinium</taxon>
    </lineage>
</organism>